<evidence type="ECO:0000256" key="2">
    <source>
        <dbReference type="ARBA" id="ARBA00004418"/>
    </source>
</evidence>
<evidence type="ECO:0000256" key="5">
    <source>
        <dbReference type="ARBA" id="ARBA00022723"/>
    </source>
</evidence>
<dbReference type="EC" id="1.2.1.2" evidence="14"/>
<dbReference type="PANTHER" id="PTHR43598:SF1">
    <property type="entry name" value="FORMATE DEHYDROGENASE-O MAJOR SUBUNIT"/>
    <property type="match status" value="1"/>
</dbReference>
<dbReference type="FunFam" id="3.40.228.10:FF:000006">
    <property type="entry name" value="Formate dehydrogenase, alpha subunit, selenocysteine-containing"/>
    <property type="match status" value="1"/>
</dbReference>
<dbReference type="Gene3D" id="3.40.228.10">
    <property type="entry name" value="Dimethylsulfoxide Reductase, domain 2"/>
    <property type="match status" value="2"/>
</dbReference>
<evidence type="ECO:0000256" key="3">
    <source>
        <dbReference type="ARBA" id="ARBA00010312"/>
    </source>
</evidence>
<dbReference type="InterPro" id="IPR009010">
    <property type="entry name" value="Asp_de-COase-like_dom_sf"/>
</dbReference>
<evidence type="ECO:0000259" key="12">
    <source>
        <dbReference type="Pfam" id="PF00384"/>
    </source>
</evidence>
<keyword evidence="7" id="KW-0574">Periplasm</keyword>
<sequence>MAGLAPTFGRGAMTNHWVDIKNADLILVMGGNAAEAHPCGFKWVTEAKAHRKARLIVVDPRFTRTASVADYYAPIRTGTDIAFLGGVINYLLTNDKIQHEYVKHYTDFTFIVREDFAFNDGLYSGYDADKHAYPDKSSWDYERGDDGFVKVDPTLQHPRCVYNLLKQHYARYTPEVVEQVCGTPKEKFLKVCEMLATTAVPGRAATVLYALGWTHHSIGAQIIRTGAMVQLLLGNIGIAGGGMNALRGHSNIQGLTDLGLMSNLLPGYMTLPMQGEQDFNAYIDKRAQKPLRPNQLSYWKNYKAFHVSFMKAWWGDAATAENNWAYDYLPKLDKQYDLLQTIELMHAGKMNGYICQGFNPLAAAPAKVKTAQALAKLKWLVIMDPLATETSEFWKPHGDYNDVDPSKIQTEVFRLPTTCFAEENGSLVSSSRVLQWHWKGAEPPGEARSDLEIMAGLFVRLRQMYRTDGGKYPDPIVNLSWPYADPESPTPEELAKEFNGRALADLPDPKDPSKVLVKKGEQLAAFAQLKDDGTTASGCWIFCGAWTQAGNQMARRDNSDPTGIGQTLNWAWAWPANRRILYNRASADLAGKPFDATRKLVAWNGTAWTGADVPDFKADEPPENGMGPFIMNPEGVARFFARAQMNEGPFPEHYEPFETPLSANPLHPDNPQALNNPAARVFADDRASFGKVADFPYVATTYRLTEHFHYWTKHARLNSIIQPEQFVEIGEDLAKEVGVAHGDRVKVSSKRGYIVAVALVTKRIKPLTVDGKKVQTVGVPLHWGFKGLAKPGYLANTLTPSVGDGNSYTPEFKSFLVKVEKA</sequence>
<evidence type="ECO:0000256" key="8">
    <source>
        <dbReference type="ARBA" id="ARBA00022933"/>
    </source>
</evidence>
<reference evidence="14 15" key="1">
    <citation type="journal article" date="2012" name="J. Bacteriol.">
        <title>Draft Genome Sequence Determination for Cystic Fibrosis and Chronic Granulomatous Disease Burkholderia multivorans Isolates.</title>
        <authorList>
            <person name="Varga J.J."/>
            <person name="Losada L."/>
            <person name="Zelazny A.M."/>
            <person name="Brinkac L."/>
            <person name="Harkins D."/>
            <person name="Radune D."/>
            <person name="Hostetler J."/>
            <person name="Sampaio E.P."/>
            <person name="Ronning C.M."/>
            <person name="Nierman W.C."/>
            <person name="Greenberg D.E."/>
            <person name="Holland S.M."/>
            <person name="Goldberg J.B."/>
        </authorList>
    </citation>
    <scope>NUCLEOTIDE SEQUENCE [LARGE SCALE GENOMIC DNA]</scope>
    <source>
        <strain evidence="14 15">CGD2</strain>
    </source>
</reference>
<evidence type="ECO:0000256" key="7">
    <source>
        <dbReference type="ARBA" id="ARBA00022764"/>
    </source>
</evidence>
<dbReference type="AlphaFoldDB" id="B9BJR2"/>
<dbReference type="CDD" id="cd02792">
    <property type="entry name" value="MopB_CT_Formate-Dh-Na-like"/>
    <property type="match status" value="1"/>
</dbReference>
<keyword evidence="4" id="KW-0004">4Fe-4S</keyword>
<comment type="caution">
    <text evidence="14">The sequence shown here is derived from an EMBL/GenBank/DDBJ whole genome shotgun (WGS) entry which is preliminary data.</text>
</comment>
<dbReference type="NCBIfam" id="TIGR01553">
    <property type="entry name" value="formate-DH-alph"/>
    <property type="match status" value="1"/>
</dbReference>
<feature type="domain" description="Molybdopterin dinucleotide-binding" evidence="13">
    <location>
        <begin position="698"/>
        <end position="815"/>
    </location>
</feature>
<keyword evidence="10" id="KW-0408">Iron</keyword>
<accession>B9BJR2</accession>
<dbReference type="InterPro" id="IPR006657">
    <property type="entry name" value="MoPterin_dinucl-bd_dom"/>
</dbReference>
<evidence type="ECO:0000313" key="14">
    <source>
        <dbReference type="EMBL" id="EEE09945.1"/>
    </source>
</evidence>
<dbReference type="SUPFAM" id="SSF53706">
    <property type="entry name" value="Formate dehydrogenase/DMSO reductase, domains 1-3"/>
    <property type="match status" value="1"/>
</dbReference>
<keyword evidence="5" id="KW-0479">Metal-binding</keyword>
<dbReference type="Gene3D" id="2.40.40.20">
    <property type="match status" value="1"/>
</dbReference>
<dbReference type="Gene3D" id="3.40.50.740">
    <property type="match status" value="1"/>
</dbReference>
<name>B9BJR2_9BURK</name>
<keyword evidence="6" id="KW-0732">Signal</keyword>
<evidence type="ECO:0000259" key="13">
    <source>
        <dbReference type="Pfam" id="PF01568"/>
    </source>
</evidence>
<evidence type="ECO:0000256" key="11">
    <source>
        <dbReference type="ARBA" id="ARBA00023014"/>
    </source>
</evidence>
<dbReference type="GO" id="GO:0051539">
    <property type="term" value="F:4 iron, 4 sulfur cluster binding"/>
    <property type="evidence" value="ECO:0007669"/>
    <property type="project" value="UniProtKB-KW"/>
</dbReference>
<dbReference type="InterPro" id="IPR006443">
    <property type="entry name" value="Formate-DH-alph_fdnG"/>
</dbReference>
<evidence type="ECO:0000256" key="1">
    <source>
        <dbReference type="ARBA" id="ARBA00001966"/>
    </source>
</evidence>
<evidence type="ECO:0000256" key="4">
    <source>
        <dbReference type="ARBA" id="ARBA00022485"/>
    </source>
</evidence>
<dbReference type="GO" id="GO:0009061">
    <property type="term" value="P:anaerobic respiration"/>
    <property type="evidence" value="ECO:0007669"/>
    <property type="project" value="TreeGrafter"/>
</dbReference>
<protein>
    <submittedName>
        <fullName evidence="14">Formate dehydrogenase-O, alpha subunit, selenocysteine-containing</fullName>
        <ecNumber evidence="14">1.2.1.2</ecNumber>
    </submittedName>
</protein>
<feature type="domain" description="Molybdopterin oxidoreductase" evidence="12">
    <location>
        <begin position="12"/>
        <end position="390"/>
    </location>
</feature>
<dbReference type="FunFam" id="3.40.50.740:FF:000007">
    <property type="entry name" value="Formate dehydrogenase, alpha subunit, selenocysteine-containing"/>
    <property type="match status" value="1"/>
</dbReference>
<dbReference type="FunFam" id="3.40.228.10:FF:000009">
    <property type="entry name" value="Formate dehydrogenase, alpha subunit, selenocysteine-containing"/>
    <property type="match status" value="1"/>
</dbReference>
<dbReference type="GO" id="GO:0043546">
    <property type="term" value="F:molybdopterin cofactor binding"/>
    <property type="evidence" value="ECO:0007669"/>
    <property type="project" value="InterPro"/>
</dbReference>
<organism evidence="14 15">
    <name type="scientific">Burkholderia multivorans CGD2</name>
    <dbReference type="NCBI Taxonomy" id="513052"/>
    <lineage>
        <taxon>Bacteria</taxon>
        <taxon>Pseudomonadati</taxon>
        <taxon>Pseudomonadota</taxon>
        <taxon>Betaproteobacteria</taxon>
        <taxon>Burkholderiales</taxon>
        <taxon>Burkholderiaceae</taxon>
        <taxon>Burkholderia</taxon>
        <taxon>Burkholderia cepacia complex</taxon>
    </lineage>
</organism>
<dbReference type="FunFam" id="2.40.40.20:FF:000017">
    <property type="entry name" value="Formate dehydrogenase, alpha subunit"/>
    <property type="match status" value="1"/>
</dbReference>
<dbReference type="Proteomes" id="UP000004535">
    <property type="component" value="Unassembled WGS sequence"/>
</dbReference>
<dbReference type="GO" id="GO:0047111">
    <property type="term" value="F:formate dehydrogenase (cytochrome-c-553) activity"/>
    <property type="evidence" value="ECO:0007669"/>
    <property type="project" value="InterPro"/>
</dbReference>
<evidence type="ECO:0000256" key="6">
    <source>
        <dbReference type="ARBA" id="ARBA00022729"/>
    </source>
</evidence>
<dbReference type="PANTHER" id="PTHR43598">
    <property type="entry name" value="TUNGSTEN-CONTAINING FORMYLMETHANOFURAN DEHYDROGENASE 2 SUBUNIT B"/>
    <property type="match status" value="1"/>
</dbReference>
<dbReference type="InterPro" id="IPR006656">
    <property type="entry name" value="Mopterin_OxRdtase"/>
</dbReference>
<dbReference type="GO" id="GO:0009055">
    <property type="term" value="F:electron transfer activity"/>
    <property type="evidence" value="ECO:0007669"/>
    <property type="project" value="InterPro"/>
</dbReference>
<dbReference type="Pfam" id="PF00384">
    <property type="entry name" value="Molybdopterin"/>
    <property type="match status" value="1"/>
</dbReference>
<keyword evidence="9 14" id="KW-0560">Oxidoreductase</keyword>
<keyword evidence="8" id="KW-0712">Selenocysteine</keyword>
<dbReference type="GO" id="GO:0042597">
    <property type="term" value="C:periplasmic space"/>
    <property type="evidence" value="ECO:0007669"/>
    <property type="project" value="UniProtKB-SubCell"/>
</dbReference>
<evidence type="ECO:0000256" key="10">
    <source>
        <dbReference type="ARBA" id="ARBA00023004"/>
    </source>
</evidence>
<evidence type="ECO:0000256" key="9">
    <source>
        <dbReference type="ARBA" id="ARBA00023002"/>
    </source>
</evidence>
<comment type="similarity">
    <text evidence="3">Belongs to the prokaryotic molybdopterin-containing oxidoreductase family.</text>
</comment>
<dbReference type="Pfam" id="PF01568">
    <property type="entry name" value="Molydop_binding"/>
    <property type="match status" value="1"/>
</dbReference>
<proteinExistence type="inferred from homology"/>
<comment type="subcellular location">
    <subcellularLocation>
        <location evidence="2">Periplasm</location>
    </subcellularLocation>
</comment>
<dbReference type="EMBL" id="ACFC01000001">
    <property type="protein sequence ID" value="EEE09945.1"/>
    <property type="molecule type" value="Genomic_DNA"/>
</dbReference>
<evidence type="ECO:0000313" key="15">
    <source>
        <dbReference type="Proteomes" id="UP000004535"/>
    </source>
</evidence>
<dbReference type="GO" id="GO:0030151">
    <property type="term" value="F:molybdenum ion binding"/>
    <property type="evidence" value="ECO:0007669"/>
    <property type="project" value="TreeGrafter"/>
</dbReference>
<dbReference type="GO" id="GO:0008863">
    <property type="term" value="F:formate dehydrogenase (NAD+) activity"/>
    <property type="evidence" value="ECO:0007669"/>
    <property type="project" value="InterPro"/>
</dbReference>
<dbReference type="SUPFAM" id="SSF50692">
    <property type="entry name" value="ADC-like"/>
    <property type="match status" value="1"/>
</dbReference>
<gene>
    <name evidence="14" type="primary">fdoG</name>
    <name evidence="14" type="ORF">BURMUCGD2_5319</name>
</gene>
<comment type="cofactor">
    <cofactor evidence="1">
        <name>[4Fe-4S] cluster</name>
        <dbReference type="ChEBI" id="CHEBI:49883"/>
    </cofactor>
</comment>
<keyword evidence="11" id="KW-0411">Iron-sulfur</keyword>